<evidence type="ECO:0000313" key="17">
    <source>
        <dbReference type="Proteomes" id="UP001154078"/>
    </source>
</evidence>
<dbReference type="AlphaFoldDB" id="A0A9P0FAE8"/>
<comment type="similarity">
    <text evidence="5">Belongs to the cytochrome P450 family.</text>
</comment>
<dbReference type="InterPro" id="IPR002401">
    <property type="entry name" value="Cyt_P450_E_grp-I"/>
</dbReference>
<evidence type="ECO:0000256" key="9">
    <source>
        <dbReference type="ARBA" id="ARBA00022848"/>
    </source>
</evidence>
<proteinExistence type="inferred from homology"/>
<dbReference type="PRINTS" id="PR00385">
    <property type="entry name" value="P450"/>
</dbReference>
<protein>
    <recommendedName>
        <fullName evidence="18">Cytochrome P450</fullName>
    </recommendedName>
</protein>
<keyword evidence="17" id="KW-1185">Reference proteome</keyword>
<dbReference type="InterPro" id="IPR001128">
    <property type="entry name" value="Cyt_P450"/>
</dbReference>
<dbReference type="PANTHER" id="PTHR24300">
    <property type="entry name" value="CYTOCHROME P450 508A4-RELATED"/>
    <property type="match status" value="1"/>
</dbReference>
<keyword evidence="6 14" id="KW-0349">Heme</keyword>
<evidence type="ECO:0000256" key="12">
    <source>
        <dbReference type="ARBA" id="ARBA00023033"/>
    </source>
</evidence>
<sequence>MFLAVALLVIVLGLLAYLDSRKPKNFPPGPRWWPLIGSAFEIMEARKRTGYLFQATAEMAEKYGPVLGLKFGRDKLVVVYGPEAVKEFLSSEDLSGRPHDDFYRMRTFGKRRGIILVDQNFWTEQRRFLLRHLREFGFGRKTMSSMIEDEAAHLVTYLKETIVKNDSVVFNVETLFNVPILNTIWKMMAGVRYHPDDKNMQELLAIMAKLFGTVDMTGALFSRFPILKYIAPEMSGYNIMVELHVRMYEVIGKMLEEHKRTHNPDDPRDLMDVYLTALKSENPGRSFSEQQLMAICLDMFMAGSETTSNSLTFGVLHLMLNQEAQNKAREEIDRVIGKERRPTLDDRPLMPYLECVVFETLRMFGGRVLTVPHRALKDTHLNGYFIPKDVQVIANLHGCMMRPENGFDDPEAFKPERYLKNGKIHLPETYMPFAMGKHRCMGETMARANVFLFLTTMIQNFEFSVVPDSPPDMKMVDGVTPGMKHFKARVVPRML</sequence>
<keyword evidence="10" id="KW-0560">Oxidoreductase</keyword>
<dbReference type="GO" id="GO:0020037">
    <property type="term" value="F:heme binding"/>
    <property type="evidence" value="ECO:0007669"/>
    <property type="project" value="InterPro"/>
</dbReference>
<keyword evidence="12" id="KW-0503">Monooxygenase</keyword>
<dbReference type="GO" id="GO:0008395">
    <property type="term" value="F:steroid hydroxylase activity"/>
    <property type="evidence" value="ECO:0007669"/>
    <property type="project" value="TreeGrafter"/>
</dbReference>
<evidence type="ECO:0000256" key="4">
    <source>
        <dbReference type="ARBA" id="ARBA00004406"/>
    </source>
</evidence>
<evidence type="ECO:0000256" key="7">
    <source>
        <dbReference type="ARBA" id="ARBA00022723"/>
    </source>
</evidence>
<gene>
    <name evidence="16" type="ORF">MELIAE_LOCUS52</name>
</gene>
<feature type="signal peptide" evidence="15">
    <location>
        <begin position="1"/>
        <end position="16"/>
    </location>
</feature>
<keyword evidence="7 14" id="KW-0479">Metal-binding</keyword>
<evidence type="ECO:0000256" key="6">
    <source>
        <dbReference type="ARBA" id="ARBA00022617"/>
    </source>
</evidence>
<evidence type="ECO:0000256" key="8">
    <source>
        <dbReference type="ARBA" id="ARBA00022824"/>
    </source>
</evidence>
<dbReference type="Gene3D" id="1.10.630.10">
    <property type="entry name" value="Cytochrome P450"/>
    <property type="match status" value="1"/>
</dbReference>
<evidence type="ECO:0000256" key="13">
    <source>
        <dbReference type="ARBA" id="ARBA00023136"/>
    </source>
</evidence>
<dbReference type="GO" id="GO:0005789">
    <property type="term" value="C:endoplasmic reticulum membrane"/>
    <property type="evidence" value="ECO:0007669"/>
    <property type="project" value="UniProtKB-SubCell"/>
</dbReference>
<dbReference type="InterPro" id="IPR050182">
    <property type="entry name" value="Cytochrome_P450_fam2"/>
</dbReference>
<evidence type="ECO:0008006" key="18">
    <source>
        <dbReference type="Google" id="ProtNLM"/>
    </source>
</evidence>
<comment type="function">
    <text evidence="2">May be involved in the metabolism of insect hormones and in the breakdown of synthetic insecticides.</text>
</comment>
<keyword evidence="13" id="KW-0472">Membrane</keyword>
<evidence type="ECO:0000313" key="16">
    <source>
        <dbReference type="EMBL" id="CAH0545699.1"/>
    </source>
</evidence>
<evidence type="ECO:0000256" key="10">
    <source>
        <dbReference type="ARBA" id="ARBA00023002"/>
    </source>
</evidence>
<evidence type="ECO:0000256" key="1">
    <source>
        <dbReference type="ARBA" id="ARBA00001971"/>
    </source>
</evidence>
<dbReference type="PANTHER" id="PTHR24300:SF376">
    <property type="entry name" value="CYTOCHROME P450 15A1"/>
    <property type="match status" value="1"/>
</dbReference>
<keyword evidence="9" id="KW-0492">Microsome</keyword>
<dbReference type="Pfam" id="PF00067">
    <property type="entry name" value="p450"/>
    <property type="match status" value="1"/>
</dbReference>
<feature type="chain" id="PRO_5040420728" description="Cytochrome P450" evidence="15">
    <location>
        <begin position="17"/>
        <end position="495"/>
    </location>
</feature>
<dbReference type="EMBL" id="OV121132">
    <property type="protein sequence ID" value="CAH0545699.1"/>
    <property type="molecule type" value="Genomic_DNA"/>
</dbReference>
<evidence type="ECO:0000256" key="14">
    <source>
        <dbReference type="PIRSR" id="PIRSR602401-1"/>
    </source>
</evidence>
<evidence type="ECO:0000256" key="5">
    <source>
        <dbReference type="ARBA" id="ARBA00010617"/>
    </source>
</evidence>
<organism evidence="16 17">
    <name type="scientific">Brassicogethes aeneus</name>
    <name type="common">Rape pollen beetle</name>
    <name type="synonym">Meligethes aeneus</name>
    <dbReference type="NCBI Taxonomy" id="1431903"/>
    <lineage>
        <taxon>Eukaryota</taxon>
        <taxon>Metazoa</taxon>
        <taxon>Ecdysozoa</taxon>
        <taxon>Arthropoda</taxon>
        <taxon>Hexapoda</taxon>
        <taxon>Insecta</taxon>
        <taxon>Pterygota</taxon>
        <taxon>Neoptera</taxon>
        <taxon>Endopterygota</taxon>
        <taxon>Coleoptera</taxon>
        <taxon>Polyphaga</taxon>
        <taxon>Cucujiformia</taxon>
        <taxon>Nitidulidae</taxon>
        <taxon>Meligethinae</taxon>
        <taxon>Brassicogethes</taxon>
    </lineage>
</organism>
<keyword evidence="8" id="KW-0256">Endoplasmic reticulum</keyword>
<dbReference type="OrthoDB" id="1055148at2759"/>
<accession>A0A9P0FAE8</accession>
<keyword evidence="11 14" id="KW-0408">Iron</keyword>
<evidence type="ECO:0000256" key="2">
    <source>
        <dbReference type="ARBA" id="ARBA00003690"/>
    </source>
</evidence>
<comment type="subcellular location">
    <subcellularLocation>
        <location evidence="4">Endoplasmic reticulum membrane</location>
        <topology evidence="4">Peripheral membrane protein</topology>
    </subcellularLocation>
    <subcellularLocation>
        <location evidence="3">Microsome membrane</location>
        <topology evidence="3">Peripheral membrane protein</topology>
    </subcellularLocation>
</comment>
<dbReference type="PRINTS" id="PR00463">
    <property type="entry name" value="EP450I"/>
</dbReference>
<dbReference type="FunFam" id="1.10.630.10:FF:000238">
    <property type="entry name" value="Cytochrome P450 2A6"/>
    <property type="match status" value="1"/>
</dbReference>
<name>A0A9P0FAE8_BRAAE</name>
<evidence type="ECO:0000256" key="11">
    <source>
        <dbReference type="ARBA" id="ARBA00023004"/>
    </source>
</evidence>
<evidence type="ECO:0000256" key="3">
    <source>
        <dbReference type="ARBA" id="ARBA00004174"/>
    </source>
</evidence>
<dbReference type="InterPro" id="IPR036396">
    <property type="entry name" value="Cyt_P450_sf"/>
</dbReference>
<reference evidence="16" key="1">
    <citation type="submission" date="2021-12" db="EMBL/GenBank/DDBJ databases">
        <authorList>
            <person name="King R."/>
        </authorList>
    </citation>
    <scope>NUCLEOTIDE SEQUENCE</scope>
</reference>
<keyword evidence="15" id="KW-0732">Signal</keyword>
<dbReference type="Proteomes" id="UP001154078">
    <property type="component" value="Chromosome 1"/>
</dbReference>
<evidence type="ECO:0000256" key="15">
    <source>
        <dbReference type="SAM" id="SignalP"/>
    </source>
</evidence>
<feature type="binding site" description="axial binding residue" evidence="14">
    <location>
        <position position="440"/>
    </location>
    <ligand>
        <name>heme</name>
        <dbReference type="ChEBI" id="CHEBI:30413"/>
    </ligand>
    <ligandPart>
        <name>Fe</name>
        <dbReference type="ChEBI" id="CHEBI:18248"/>
    </ligandPart>
</feature>
<dbReference type="GO" id="GO:0005506">
    <property type="term" value="F:iron ion binding"/>
    <property type="evidence" value="ECO:0007669"/>
    <property type="project" value="InterPro"/>
</dbReference>
<dbReference type="GO" id="GO:0006082">
    <property type="term" value="P:organic acid metabolic process"/>
    <property type="evidence" value="ECO:0007669"/>
    <property type="project" value="TreeGrafter"/>
</dbReference>
<dbReference type="SUPFAM" id="SSF48264">
    <property type="entry name" value="Cytochrome P450"/>
    <property type="match status" value="1"/>
</dbReference>
<comment type="cofactor">
    <cofactor evidence="1 14">
        <name>heme</name>
        <dbReference type="ChEBI" id="CHEBI:30413"/>
    </cofactor>
</comment>
<dbReference type="GO" id="GO:0006805">
    <property type="term" value="P:xenobiotic metabolic process"/>
    <property type="evidence" value="ECO:0007669"/>
    <property type="project" value="TreeGrafter"/>
</dbReference>
<dbReference type="GO" id="GO:0016712">
    <property type="term" value="F:oxidoreductase activity, acting on paired donors, with incorporation or reduction of molecular oxygen, reduced flavin or flavoprotein as one donor, and incorporation of one atom of oxygen"/>
    <property type="evidence" value="ECO:0007669"/>
    <property type="project" value="TreeGrafter"/>
</dbReference>